<proteinExistence type="predicted"/>
<dbReference type="RefSeq" id="WP_264851970.1">
    <property type="nucleotide sequence ID" value="NZ_BRXR01000001.1"/>
</dbReference>
<keyword evidence="2" id="KW-1185">Reference proteome</keyword>
<sequence length="90" mass="10159">MAKRSSITIPSQHTKGITVRLGIDVINDIDKVVDNINSLLSSNLSRNQLIELMFNNARAEAKFDIDGVKMSFDELLYFGENNKENKDSEK</sequence>
<evidence type="ECO:0000313" key="1">
    <source>
        <dbReference type="EMBL" id="GLC32659.1"/>
    </source>
</evidence>
<reference evidence="1 2" key="1">
    <citation type="journal article" date="2024" name="Int. J. Syst. Evol. Microbiol.">
        <title>Clostridium omnivorum sp. nov., isolated from anoxic soil under the treatment of reductive soil disinfestation.</title>
        <authorList>
            <person name="Ueki A."/>
            <person name="Tonouchi A."/>
            <person name="Kaku N."/>
            <person name="Honma S."/>
            <person name="Ueki K."/>
        </authorList>
    </citation>
    <scope>NUCLEOTIDE SEQUENCE [LARGE SCALE GENOMIC DNA]</scope>
    <source>
        <strain evidence="1 2">E14</strain>
    </source>
</reference>
<dbReference type="EMBL" id="BRXR01000001">
    <property type="protein sequence ID" value="GLC32659.1"/>
    <property type="molecule type" value="Genomic_DNA"/>
</dbReference>
<accession>A0ABQ5NBT2</accession>
<comment type="caution">
    <text evidence="1">The sequence shown here is derived from an EMBL/GenBank/DDBJ whole genome shotgun (WGS) entry which is preliminary data.</text>
</comment>
<protein>
    <submittedName>
        <fullName evidence="1">Uncharacterized protein</fullName>
    </submittedName>
</protein>
<gene>
    <name evidence="1" type="ORF">bsdE14_40690</name>
</gene>
<dbReference type="Proteomes" id="UP001208567">
    <property type="component" value="Unassembled WGS sequence"/>
</dbReference>
<organism evidence="1 2">
    <name type="scientific">Clostridium omnivorum</name>
    <dbReference type="NCBI Taxonomy" id="1604902"/>
    <lineage>
        <taxon>Bacteria</taxon>
        <taxon>Bacillati</taxon>
        <taxon>Bacillota</taxon>
        <taxon>Clostridia</taxon>
        <taxon>Eubacteriales</taxon>
        <taxon>Clostridiaceae</taxon>
        <taxon>Clostridium</taxon>
    </lineage>
</organism>
<name>A0ABQ5NBT2_9CLOT</name>
<evidence type="ECO:0000313" key="2">
    <source>
        <dbReference type="Proteomes" id="UP001208567"/>
    </source>
</evidence>